<dbReference type="Proteomes" id="UP000677234">
    <property type="component" value="Chromosome"/>
</dbReference>
<evidence type="ECO:0000313" key="12">
    <source>
        <dbReference type="Proteomes" id="UP000595847"/>
    </source>
</evidence>
<dbReference type="PANTHER" id="PTHR43071">
    <property type="entry name" value="2-AMINO-4-HYDROXY-6-HYDROXYMETHYLDIHYDROPTERIDINE PYROPHOSPHOKINASE"/>
    <property type="match status" value="1"/>
</dbReference>
<evidence type="ECO:0000256" key="7">
    <source>
        <dbReference type="ARBA" id="ARBA00022840"/>
    </source>
</evidence>
<evidence type="ECO:0000313" key="13">
    <source>
        <dbReference type="Proteomes" id="UP000677234"/>
    </source>
</evidence>
<dbReference type="InterPro" id="IPR000550">
    <property type="entry name" value="Hppk"/>
</dbReference>
<evidence type="ECO:0000256" key="3">
    <source>
        <dbReference type="ARBA" id="ARBA00013253"/>
    </source>
</evidence>
<evidence type="ECO:0000256" key="1">
    <source>
        <dbReference type="ARBA" id="ARBA00000198"/>
    </source>
</evidence>
<feature type="domain" description="7,8-dihydro-6-hydroxymethylpterin-pyrophosphokinase" evidence="9">
    <location>
        <begin position="89"/>
        <end position="100"/>
    </location>
</feature>
<name>A0A7T5EL57_9BACL</name>
<keyword evidence="6 10" id="KW-0418">Kinase</keyword>
<dbReference type="GO" id="GO:0003848">
    <property type="term" value="F:2-amino-4-hydroxy-6-hydroxymethyldihydropteridine diphosphokinase activity"/>
    <property type="evidence" value="ECO:0007669"/>
    <property type="project" value="UniProtKB-EC"/>
</dbReference>
<keyword evidence="4 10" id="KW-0808">Transferase</keyword>
<dbReference type="SUPFAM" id="SSF55083">
    <property type="entry name" value="6-hydroxymethyl-7,8-dihydropterin pyrophosphokinase, HPPK"/>
    <property type="match status" value="1"/>
</dbReference>
<reference evidence="11" key="2">
    <citation type="submission" date="2021-04" db="EMBL/GenBank/DDBJ databases">
        <title>Brevibacillus composti FJAT-54423, complete genome.</title>
        <authorList>
            <person name="Tang R."/>
        </authorList>
    </citation>
    <scope>NUCLEOTIDE SEQUENCE</scope>
    <source>
        <strain evidence="11">FJAT-54424</strain>
    </source>
</reference>
<dbReference type="InterPro" id="IPR035907">
    <property type="entry name" value="Hppk_sf"/>
</dbReference>
<evidence type="ECO:0000313" key="10">
    <source>
        <dbReference type="EMBL" id="QQE74634.1"/>
    </source>
</evidence>
<dbReference type="CDD" id="cd00483">
    <property type="entry name" value="HPPK"/>
    <property type="match status" value="1"/>
</dbReference>
<dbReference type="Proteomes" id="UP000595847">
    <property type="component" value="Chromosome"/>
</dbReference>
<comment type="catalytic activity">
    <reaction evidence="1">
        <text>6-hydroxymethyl-7,8-dihydropterin + ATP = (7,8-dihydropterin-6-yl)methyl diphosphate + AMP + H(+)</text>
        <dbReference type="Rhea" id="RHEA:11412"/>
        <dbReference type="ChEBI" id="CHEBI:15378"/>
        <dbReference type="ChEBI" id="CHEBI:30616"/>
        <dbReference type="ChEBI" id="CHEBI:44841"/>
        <dbReference type="ChEBI" id="CHEBI:72950"/>
        <dbReference type="ChEBI" id="CHEBI:456215"/>
        <dbReference type="EC" id="2.7.6.3"/>
    </reaction>
</comment>
<keyword evidence="13" id="KW-1185">Reference proteome</keyword>
<evidence type="ECO:0000256" key="2">
    <source>
        <dbReference type="ARBA" id="ARBA00005051"/>
    </source>
</evidence>
<comment type="pathway">
    <text evidence="2">Cofactor biosynthesis; tetrahydrofolate biosynthesis; 2-amino-4-hydroxy-6-hydroxymethyl-7,8-dihydropteridine diphosphate from 7,8-dihydroneopterin triphosphate: step 4/4.</text>
</comment>
<evidence type="ECO:0000259" key="9">
    <source>
        <dbReference type="PROSITE" id="PS00794"/>
    </source>
</evidence>
<dbReference type="EMBL" id="CP073708">
    <property type="protein sequence ID" value="QUO41718.1"/>
    <property type="molecule type" value="Genomic_DNA"/>
</dbReference>
<evidence type="ECO:0000313" key="11">
    <source>
        <dbReference type="EMBL" id="QUO41718.1"/>
    </source>
</evidence>
<dbReference type="Pfam" id="PF01288">
    <property type="entry name" value="HPPK"/>
    <property type="match status" value="1"/>
</dbReference>
<dbReference type="Gene3D" id="3.30.70.560">
    <property type="entry name" value="7,8-Dihydro-6-hydroxymethylpterin-pyrophosphokinase HPPK"/>
    <property type="match status" value="1"/>
</dbReference>
<gene>
    <name evidence="10" type="primary">folK</name>
    <name evidence="10" type="ORF">JD108_01100</name>
    <name evidence="11" type="ORF">KDJ56_01100</name>
</gene>
<proteinExistence type="predicted"/>
<dbReference type="GO" id="GO:0005524">
    <property type="term" value="F:ATP binding"/>
    <property type="evidence" value="ECO:0007669"/>
    <property type="project" value="UniProtKB-KW"/>
</dbReference>
<evidence type="ECO:0000256" key="6">
    <source>
        <dbReference type="ARBA" id="ARBA00022777"/>
    </source>
</evidence>
<dbReference type="GO" id="GO:0016301">
    <property type="term" value="F:kinase activity"/>
    <property type="evidence" value="ECO:0007669"/>
    <property type="project" value="UniProtKB-KW"/>
</dbReference>
<evidence type="ECO:0000256" key="8">
    <source>
        <dbReference type="ARBA" id="ARBA00022909"/>
    </source>
</evidence>
<accession>A0A7T5EL57</accession>
<keyword evidence="5" id="KW-0547">Nucleotide-binding</keyword>
<dbReference type="KEGG" id="bcop:JD108_01100"/>
<dbReference type="GO" id="GO:0046656">
    <property type="term" value="P:folic acid biosynthetic process"/>
    <property type="evidence" value="ECO:0007669"/>
    <property type="project" value="UniProtKB-KW"/>
</dbReference>
<organism evidence="10 12">
    <name type="scientific">Brevibacillus composti</name>
    <dbReference type="NCBI Taxonomy" id="2796470"/>
    <lineage>
        <taxon>Bacteria</taxon>
        <taxon>Bacillati</taxon>
        <taxon>Bacillota</taxon>
        <taxon>Bacilli</taxon>
        <taxon>Bacillales</taxon>
        <taxon>Paenibacillaceae</taxon>
        <taxon>Brevibacillus</taxon>
    </lineage>
</organism>
<keyword evidence="7" id="KW-0067">ATP-binding</keyword>
<dbReference type="AlphaFoldDB" id="A0A7T5EL57"/>
<dbReference type="RefSeq" id="WP_198828210.1">
    <property type="nucleotide sequence ID" value="NZ_CP066308.1"/>
</dbReference>
<evidence type="ECO:0000256" key="4">
    <source>
        <dbReference type="ARBA" id="ARBA00022679"/>
    </source>
</evidence>
<dbReference type="PANTHER" id="PTHR43071:SF1">
    <property type="entry name" value="2-AMINO-4-HYDROXY-6-HYDROXYMETHYLDIHYDROPTERIDINE PYROPHOSPHOKINASE"/>
    <property type="match status" value="1"/>
</dbReference>
<dbReference type="UniPathway" id="UPA00077">
    <property type="reaction ID" value="UER00155"/>
</dbReference>
<dbReference type="EC" id="2.7.6.3" evidence="3"/>
<protein>
    <recommendedName>
        <fullName evidence="3">2-amino-4-hydroxy-6-hydroxymethyldihydropteridine diphosphokinase</fullName>
        <ecNumber evidence="3">2.7.6.3</ecNumber>
    </recommendedName>
</protein>
<dbReference type="GO" id="GO:0046654">
    <property type="term" value="P:tetrahydrofolate biosynthetic process"/>
    <property type="evidence" value="ECO:0007669"/>
    <property type="project" value="UniProtKB-UniPathway"/>
</dbReference>
<dbReference type="NCBIfam" id="TIGR01498">
    <property type="entry name" value="folK"/>
    <property type="match status" value="1"/>
</dbReference>
<sequence length="176" mass="19825">MTVTAYLALGSNMGDQAEHLRQAVRKLHGRTGIRVIRTSPVYETDPVGFVDQDAFLNMVIAVETELSPDELLDAALHVEQELGRVRTIRWGPRTIDIDVLLYGDEKLEKEDLTIPHPAMTERAFVLIPLRDVWVGGALPVWGRPVDDFLRLLPQEDKGVQIWGTIDWETGFDHSVS</sequence>
<evidence type="ECO:0000256" key="5">
    <source>
        <dbReference type="ARBA" id="ARBA00022741"/>
    </source>
</evidence>
<keyword evidence="8" id="KW-0289">Folate biosynthesis</keyword>
<dbReference type="PROSITE" id="PS00794">
    <property type="entry name" value="HPPK"/>
    <property type="match status" value="1"/>
</dbReference>
<reference evidence="10 12" key="1">
    <citation type="submission" date="2020-12" db="EMBL/GenBank/DDBJ databases">
        <title>strain FJAT-54423T represents a novel species of the genus Brevibacillus.</title>
        <authorList>
            <person name="Tang R."/>
        </authorList>
    </citation>
    <scope>NUCLEOTIDE SEQUENCE [LARGE SCALE GENOMIC DNA]</scope>
    <source>
        <strain evidence="10 12">FJAT-54423</strain>
    </source>
</reference>
<dbReference type="EMBL" id="CP066308">
    <property type="protein sequence ID" value="QQE74634.1"/>
    <property type="molecule type" value="Genomic_DNA"/>
</dbReference>